<dbReference type="PANTHER" id="PTHR40260:SF2">
    <property type="entry name" value="BLR8190 PROTEIN"/>
    <property type="match status" value="1"/>
</dbReference>
<dbReference type="SUPFAM" id="SSF54909">
    <property type="entry name" value="Dimeric alpha+beta barrel"/>
    <property type="match status" value="1"/>
</dbReference>
<dbReference type="NCBIfam" id="TIGR02118">
    <property type="entry name" value="EthD family reductase"/>
    <property type="match status" value="1"/>
</dbReference>
<dbReference type="Pfam" id="PF07110">
    <property type="entry name" value="EthD"/>
    <property type="match status" value="1"/>
</dbReference>
<dbReference type="EMBL" id="BAHC01000169">
    <property type="protein sequence ID" value="GAB92294.1"/>
    <property type="molecule type" value="Genomic_DNA"/>
</dbReference>
<dbReference type="Proteomes" id="UP000008363">
    <property type="component" value="Unassembled WGS sequence"/>
</dbReference>
<name>K6X0J9_9ACTN</name>
<feature type="domain" description="EthD" evidence="1">
    <location>
        <begin position="14"/>
        <end position="89"/>
    </location>
</feature>
<proteinExistence type="predicted"/>
<accession>K6X0J9</accession>
<evidence type="ECO:0000313" key="3">
    <source>
        <dbReference type="Proteomes" id="UP000008363"/>
    </source>
</evidence>
<gene>
    <name evidence="2" type="ORF">GORHZ_169_00400</name>
</gene>
<dbReference type="GO" id="GO:0016491">
    <property type="term" value="F:oxidoreductase activity"/>
    <property type="evidence" value="ECO:0007669"/>
    <property type="project" value="InterPro"/>
</dbReference>
<dbReference type="STRING" id="1108045.GORHZ_169_00400"/>
<dbReference type="Gene3D" id="3.30.70.100">
    <property type="match status" value="1"/>
</dbReference>
<comment type="caution">
    <text evidence="2">The sequence shown here is derived from an EMBL/GenBank/DDBJ whole genome shotgun (WGS) entry which is preliminary data.</text>
</comment>
<reference evidence="2 3" key="1">
    <citation type="submission" date="2012-08" db="EMBL/GenBank/DDBJ databases">
        <title>Whole genome shotgun sequence of Gordonia rhizosphera NBRC 16068.</title>
        <authorList>
            <person name="Takarada H."/>
            <person name="Isaki S."/>
            <person name="Hosoyama A."/>
            <person name="Tsuchikane K."/>
            <person name="Katsumata H."/>
            <person name="Baba S."/>
            <person name="Ohji S."/>
            <person name="Yamazaki S."/>
            <person name="Fujita N."/>
        </authorList>
    </citation>
    <scope>NUCLEOTIDE SEQUENCE [LARGE SCALE GENOMIC DNA]</scope>
    <source>
        <strain evidence="2 3">NBRC 16068</strain>
    </source>
</reference>
<evidence type="ECO:0000313" key="2">
    <source>
        <dbReference type="EMBL" id="GAB92294.1"/>
    </source>
</evidence>
<evidence type="ECO:0000259" key="1">
    <source>
        <dbReference type="Pfam" id="PF07110"/>
    </source>
</evidence>
<organism evidence="2 3">
    <name type="scientific">Gordonia rhizosphera NBRC 16068</name>
    <dbReference type="NCBI Taxonomy" id="1108045"/>
    <lineage>
        <taxon>Bacteria</taxon>
        <taxon>Bacillati</taxon>
        <taxon>Actinomycetota</taxon>
        <taxon>Actinomycetes</taxon>
        <taxon>Mycobacteriales</taxon>
        <taxon>Gordoniaceae</taxon>
        <taxon>Gordonia</taxon>
    </lineage>
</organism>
<dbReference type="InterPro" id="IPR009799">
    <property type="entry name" value="EthD_dom"/>
</dbReference>
<dbReference type="InterPro" id="IPR011008">
    <property type="entry name" value="Dimeric_a/b-barrel"/>
</dbReference>
<dbReference type="OrthoDB" id="5294870at2"/>
<sequence>MAFRVSVCYGQPDDPEVFDDHYERVHIPLAKAVPGLVDFTWGKVASLDGSPPPYYAIASLYFADAAALKAGLRSAEMKAAAADVPTFASGGVTMFTQDETSVLS</sequence>
<dbReference type="AlphaFoldDB" id="K6X0J9"/>
<dbReference type="eggNOG" id="COG3224">
    <property type="taxonomic scope" value="Bacteria"/>
</dbReference>
<keyword evidence="3" id="KW-1185">Reference proteome</keyword>
<protein>
    <recommendedName>
        <fullName evidence="1">EthD domain-containing protein</fullName>
    </recommendedName>
</protein>
<dbReference type="RefSeq" id="WP_006336581.1">
    <property type="nucleotide sequence ID" value="NZ_BAHC01000169.1"/>
</dbReference>
<dbReference type="PANTHER" id="PTHR40260">
    <property type="entry name" value="BLR8190 PROTEIN"/>
    <property type="match status" value="1"/>
</dbReference>